<dbReference type="Proteomes" id="UP001370490">
    <property type="component" value="Unassembled WGS sequence"/>
</dbReference>
<dbReference type="AlphaFoldDB" id="A0AAN8ZDN3"/>
<dbReference type="EMBL" id="JBAMMX010000008">
    <property type="protein sequence ID" value="KAK6934276.1"/>
    <property type="molecule type" value="Genomic_DNA"/>
</dbReference>
<gene>
    <name evidence="1" type="ORF">RJ641_034431</name>
</gene>
<comment type="caution">
    <text evidence="1">The sequence shown here is derived from an EMBL/GenBank/DDBJ whole genome shotgun (WGS) entry which is preliminary data.</text>
</comment>
<protein>
    <submittedName>
        <fullName evidence="1">Uncharacterized protein</fullName>
    </submittedName>
</protein>
<name>A0AAN8ZDN3_9MAGN</name>
<sequence>MCDFAGVDFIWEQDSRMARYIAALELENQFLLGWFVPSLSHRPNSKLIVSQLSHDILSTTIVLFFKQIHPLFNTPFSLFGGGG</sequence>
<organism evidence="1 2">
    <name type="scientific">Dillenia turbinata</name>
    <dbReference type="NCBI Taxonomy" id="194707"/>
    <lineage>
        <taxon>Eukaryota</taxon>
        <taxon>Viridiplantae</taxon>
        <taxon>Streptophyta</taxon>
        <taxon>Embryophyta</taxon>
        <taxon>Tracheophyta</taxon>
        <taxon>Spermatophyta</taxon>
        <taxon>Magnoliopsida</taxon>
        <taxon>eudicotyledons</taxon>
        <taxon>Gunneridae</taxon>
        <taxon>Pentapetalae</taxon>
        <taxon>Dilleniales</taxon>
        <taxon>Dilleniaceae</taxon>
        <taxon>Dillenia</taxon>
    </lineage>
</organism>
<evidence type="ECO:0000313" key="2">
    <source>
        <dbReference type="Proteomes" id="UP001370490"/>
    </source>
</evidence>
<evidence type="ECO:0000313" key="1">
    <source>
        <dbReference type="EMBL" id="KAK6934276.1"/>
    </source>
</evidence>
<accession>A0AAN8ZDN3</accession>
<keyword evidence="2" id="KW-1185">Reference proteome</keyword>
<reference evidence="1 2" key="1">
    <citation type="submission" date="2023-12" db="EMBL/GenBank/DDBJ databases">
        <title>A high-quality genome assembly for Dillenia turbinata (Dilleniales).</title>
        <authorList>
            <person name="Chanderbali A."/>
        </authorList>
    </citation>
    <scope>NUCLEOTIDE SEQUENCE [LARGE SCALE GENOMIC DNA]</scope>
    <source>
        <strain evidence="1">LSX21</strain>
        <tissue evidence="1">Leaf</tissue>
    </source>
</reference>
<proteinExistence type="predicted"/>